<dbReference type="GO" id="GO:0006508">
    <property type="term" value="P:proteolysis"/>
    <property type="evidence" value="ECO:0007669"/>
    <property type="project" value="UniProtKB-KW"/>
</dbReference>
<sequence>MDTIFHEQQEGSLCAQHCLNALLQGQYFSPVDLADIAQQLDESEREQMAVGGIETEEYRRFMEQPSNNFDDSGFFSIQVIEKGLSVWGLHLLPYNSQDPVAATARSNPVEMNAYICNFREHWLAIRKLGYQWFNLNSLLTGPELISDTYLSLFLTQLQQEGYSIFIITGNLPECEADSLLKVIPANQPIKPKLINEKNIKKKVTDSDVKQALEASKNDIDADDKILQETLKKSMEGYFYDETLPSSSSNSTEVKETEDKPIVTPSHEEIRSKRLAFLSKLECSSSDKSDANQTTDSEKCNGCDVLQKEQKVNGPEISDEGNDEDMLKQAIAMSMEGLG</sequence>
<evidence type="ECO:0000256" key="1">
    <source>
        <dbReference type="ARBA" id="ARBA00000707"/>
    </source>
</evidence>
<dbReference type="GO" id="GO:0004843">
    <property type="term" value="F:cysteine-type deubiquitinase activity"/>
    <property type="evidence" value="ECO:0007669"/>
    <property type="project" value="UniProtKB-EC"/>
</dbReference>
<keyword evidence="5" id="KW-0963">Cytoplasm</keyword>
<comment type="function">
    <text evidence="14">Acts as a chain editing deubiquitinating enzyme that binds and cleaves 'Lys-48'-linked polyubiquitin chains, with a preference for chains containing four or more ubiquitin molecules thereby modulating protein degradation by the ubiquitin-proteasome pathway. Probably by regulating the IGF-1-insulin-like pathway, regulates lifespan. Regulates germline DNA double-strand-break repair and apoptosis in response to DNA damage by recruiting E4 ubiquitin-protein ligase ufd-2 to DNA repair foci. Interacts with key regulators of transcription and represses transcription. Acts as a histone-binding protein that regulates transcription.</text>
</comment>
<evidence type="ECO:0000256" key="11">
    <source>
        <dbReference type="ARBA" id="ARBA00023015"/>
    </source>
</evidence>
<keyword evidence="13" id="KW-0539">Nucleus</keyword>
<feature type="compositionally biased region" description="Basic and acidic residues" evidence="20">
    <location>
        <begin position="284"/>
        <end position="302"/>
    </location>
</feature>
<keyword evidence="10" id="KW-0788">Thiol protease</keyword>
<evidence type="ECO:0000256" key="17">
    <source>
        <dbReference type="ARBA" id="ARBA00082365"/>
    </source>
</evidence>
<reference evidence="22 23" key="1">
    <citation type="submission" date="2020-06" db="EMBL/GenBank/DDBJ databases">
        <authorList>
            <person name="Li R."/>
            <person name="Bekaert M."/>
        </authorList>
    </citation>
    <scope>NUCLEOTIDE SEQUENCE [LARGE SCALE GENOMIC DNA]</scope>
    <source>
        <strain evidence="23">wild</strain>
    </source>
</reference>
<comment type="subunit">
    <text evidence="15">Forms a complex composed of deubiquitinating enzyme atx-3, adapter ubxn-5 and cdc-48.1. Forms a complex composed of deubiquitinating enzyme atx-3, E4 ubiquitin-protein ligase ufd-2 and cdc-48.1. Interacts (via RRDR motif) with cdc-48.1 (via N-terminus) and cdc-48.2 (via N-terminus); the interaction with cdc-48.1 is not required for atx-3 enzymatic activity. Interacts (via C-terminus) with ubxn-5. May interact with ned-8.</text>
</comment>
<evidence type="ECO:0000256" key="5">
    <source>
        <dbReference type="ARBA" id="ARBA00022490"/>
    </source>
</evidence>
<dbReference type="AlphaFoldDB" id="A0A6J8CGL1"/>
<protein>
    <recommendedName>
        <fullName evidence="16">Ataxin-3 homolog</fullName>
        <ecNumber evidence="4">3.4.19.12</ecNumber>
    </recommendedName>
    <alternativeName>
        <fullName evidence="17">Machado-Joseph disease-like protein</fullName>
    </alternativeName>
</protein>
<evidence type="ECO:0000256" key="12">
    <source>
        <dbReference type="ARBA" id="ARBA00023163"/>
    </source>
</evidence>
<dbReference type="Pfam" id="PF02809">
    <property type="entry name" value="UIM"/>
    <property type="match status" value="1"/>
</dbReference>
<dbReference type="GO" id="GO:0005737">
    <property type="term" value="C:cytoplasm"/>
    <property type="evidence" value="ECO:0007669"/>
    <property type="project" value="UniProtKB-SubCell"/>
</dbReference>
<feature type="active site" description="Nucleophile" evidence="18">
    <location>
        <position position="14"/>
    </location>
</feature>
<evidence type="ECO:0000256" key="3">
    <source>
        <dbReference type="ARBA" id="ARBA00004496"/>
    </source>
</evidence>
<feature type="region of interest" description="Disordered" evidence="20">
    <location>
        <begin position="283"/>
        <end position="302"/>
    </location>
</feature>
<keyword evidence="12" id="KW-0804">Transcription</keyword>
<organism evidence="22 23">
    <name type="scientific">Mytilus coruscus</name>
    <name type="common">Sea mussel</name>
    <dbReference type="NCBI Taxonomy" id="42192"/>
    <lineage>
        <taxon>Eukaryota</taxon>
        <taxon>Metazoa</taxon>
        <taxon>Spiralia</taxon>
        <taxon>Lophotrochozoa</taxon>
        <taxon>Mollusca</taxon>
        <taxon>Bivalvia</taxon>
        <taxon>Autobranchia</taxon>
        <taxon>Pteriomorphia</taxon>
        <taxon>Mytilida</taxon>
        <taxon>Mytiloidea</taxon>
        <taxon>Mytilidae</taxon>
        <taxon>Mytilinae</taxon>
        <taxon>Mytilus</taxon>
    </lineage>
</organism>
<dbReference type="Pfam" id="PF02099">
    <property type="entry name" value="Josephin"/>
    <property type="match status" value="1"/>
</dbReference>
<keyword evidence="7" id="KW-0677">Repeat</keyword>
<dbReference type="Gene3D" id="1.10.287.10">
    <property type="entry name" value="S15/NS1, RNA-binding"/>
    <property type="match status" value="1"/>
</dbReference>
<evidence type="ECO:0000256" key="7">
    <source>
        <dbReference type="ARBA" id="ARBA00022737"/>
    </source>
</evidence>
<feature type="active site" evidence="19">
    <location>
        <position position="121"/>
    </location>
</feature>
<evidence type="ECO:0000313" key="22">
    <source>
        <dbReference type="EMBL" id="CAC5394154.1"/>
    </source>
</evidence>
<dbReference type="FunFam" id="3.90.70.40:FF:000005">
    <property type="entry name" value="Ataxin 3"/>
    <property type="match status" value="1"/>
</dbReference>
<comment type="subcellular location">
    <subcellularLocation>
        <location evidence="3">Cytoplasm</location>
    </subcellularLocation>
    <subcellularLocation>
        <location evidence="2">Nucleus</location>
    </subcellularLocation>
</comment>
<dbReference type="PROSITE" id="PS50957">
    <property type="entry name" value="JOSEPHIN"/>
    <property type="match status" value="1"/>
</dbReference>
<dbReference type="PROSITE" id="PS50330">
    <property type="entry name" value="UIM"/>
    <property type="match status" value="1"/>
</dbReference>
<evidence type="ECO:0000256" key="19">
    <source>
        <dbReference type="PROSITE-ProRule" id="PRU00331"/>
    </source>
</evidence>
<evidence type="ECO:0000256" key="2">
    <source>
        <dbReference type="ARBA" id="ARBA00004123"/>
    </source>
</evidence>
<dbReference type="Proteomes" id="UP000507470">
    <property type="component" value="Unassembled WGS sequence"/>
</dbReference>
<feature type="compositionally biased region" description="Basic and acidic residues" evidence="20">
    <location>
        <begin position="252"/>
        <end position="266"/>
    </location>
</feature>
<keyword evidence="23" id="KW-1185">Reference proteome</keyword>
<evidence type="ECO:0000256" key="14">
    <source>
        <dbReference type="ARBA" id="ARBA00060106"/>
    </source>
</evidence>
<dbReference type="EMBL" id="CACVKT020005261">
    <property type="protein sequence ID" value="CAC5394154.1"/>
    <property type="molecule type" value="Genomic_DNA"/>
</dbReference>
<dbReference type="PRINTS" id="PR01233">
    <property type="entry name" value="JOSEPHIN"/>
</dbReference>
<dbReference type="FunFam" id="1.10.287.10:FF:000018">
    <property type="entry name" value="Ataxin-3 homolog"/>
    <property type="match status" value="1"/>
</dbReference>
<dbReference type="InterPro" id="IPR033865">
    <property type="entry name" value="Ataxin-3"/>
</dbReference>
<dbReference type="InterPro" id="IPR006155">
    <property type="entry name" value="Josephin"/>
</dbReference>
<evidence type="ECO:0000259" key="21">
    <source>
        <dbReference type="PROSITE" id="PS50957"/>
    </source>
</evidence>
<dbReference type="SMART" id="SM01246">
    <property type="entry name" value="Josephin"/>
    <property type="match status" value="1"/>
</dbReference>
<evidence type="ECO:0000256" key="18">
    <source>
        <dbReference type="PIRSR" id="PIRSR633865-1"/>
    </source>
</evidence>
<dbReference type="GO" id="GO:0005634">
    <property type="term" value="C:nucleus"/>
    <property type="evidence" value="ECO:0007669"/>
    <property type="project" value="UniProtKB-SubCell"/>
</dbReference>
<gene>
    <name evidence="22" type="ORF">MCOR_28937</name>
</gene>
<dbReference type="EC" id="3.4.19.12" evidence="4"/>
<dbReference type="Gene3D" id="3.90.70.40">
    <property type="match status" value="1"/>
</dbReference>
<dbReference type="PANTHER" id="PTHR14159">
    <property type="entry name" value="ATAXIN-3-RELATED"/>
    <property type="match status" value="1"/>
</dbReference>
<keyword evidence="9 19" id="KW-0378">Hydrolase</keyword>
<evidence type="ECO:0000256" key="13">
    <source>
        <dbReference type="ARBA" id="ARBA00023242"/>
    </source>
</evidence>
<feature type="active site" evidence="18 19">
    <location>
        <position position="136"/>
    </location>
</feature>
<evidence type="ECO:0000256" key="15">
    <source>
        <dbReference type="ARBA" id="ARBA00063584"/>
    </source>
</evidence>
<feature type="domain" description="Josephin" evidence="21">
    <location>
        <begin position="1"/>
        <end position="182"/>
    </location>
</feature>
<dbReference type="InterPro" id="IPR003903">
    <property type="entry name" value="UIM_dom"/>
</dbReference>
<proteinExistence type="predicted"/>
<name>A0A6J8CGL1_MYTCO</name>
<evidence type="ECO:0000313" key="23">
    <source>
        <dbReference type="Proteomes" id="UP000507470"/>
    </source>
</evidence>
<evidence type="ECO:0000256" key="10">
    <source>
        <dbReference type="ARBA" id="ARBA00022807"/>
    </source>
</evidence>
<keyword evidence="11" id="KW-0805">Transcription regulation</keyword>
<evidence type="ECO:0000256" key="9">
    <source>
        <dbReference type="ARBA" id="ARBA00022801"/>
    </source>
</evidence>
<keyword evidence="6" id="KW-0645">Protease</keyword>
<feature type="region of interest" description="Disordered" evidence="20">
    <location>
        <begin position="241"/>
        <end position="266"/>
    </location>
</feature>
<comment type="catalytic activity">
    <reaction evidence="1">
        <text>Thiol-dependent hydrolysis of ester, thioester, amide, peptide and isopeptide bonds formed by the C-terminal Gly of ubiquitin (a 76-residue protein attached to proteins as an intracellular targeting signal).</text>
        <dbReference type="EC" id="3.4.19.12"/>
    </reaction>
</comment>
<dbReference type="PANTHER" id="PTHR14159:SF0">
    <property type="entry name" value="ATAXIN-3-RELATED"/>
    <property type="match status" value="1"/>
</dbReference>
<evidence type="ECO:0000256" key="16">
    <source>
        <dbReference type="ARBA" id="ARBA00069055"/>
    </source>
</evidence>
<dbReference type="OrthoDB" id="10063692at2759"/>
<evidence type="ECO:0000256" key="20">
    <source>
        <dbReference type="SAM" id="MobiDB-lite"/>
    </source>
</evidence>
<evidence type="ECO:0000256" key="6">
    <source>
        <dbReference type="ARBA" id="ARBA00022670"/>
    </source>
</evidence>
<accession>A0A6J8CGL1</accession>
<feature type="active site" evidence="19">
    <location>
        <position position="14"/>
    </location>
</feature>
<evidence type="ECO:0000256" key="4">
    <source>
        <dbReference type="ARBA" id="ARBA00012759"/>
    </source>
</evidence>
<feature type="active site" description="Proton acceptor" evidence="18">
    <location>
        <position position="121"/>
    </location>
</feature>
<evidence type="ECO:0000256" key="8">
    <source>
        <dbReference type="ARBA" id="ARBA00022786"/>
    </source>
</evidence>
<dbReference type="GO" id="GO:0016579">
    <property type="term" value="P:protein deubiquitination"/>
    <property type="evidence" value="ECO:0007669"/>
    <property type="project" value="InterPro"/>
</dbReference>
<keyword evidence="8" id="KW-0833">Ubl conjugation pathway</keyword>